<organism evidence="1 2">
    <name type="scientific">Laceyella tengchongensis</name>
    <dbReference type="NCBI Taxonomy" id="574699"/>
    <lineage>
        <taxon>Bacteria</taxon>
        <taxon>Bacillati</taxon>
        <taxon>Bacillota</taxon>
        <taxon>Bacilli</taxon>
        <taxon>Bacillales</taxon>
        <taxon>Thermoactinomycetaceae</taxon>
        <taxon>Laceyella</taxon>
    </lineage>
</organism>
<comment type="caution">
    <text evidence="1">The sequence shown here is derived from an EMBL/GenBank/DDBJ whole genome shotgun (WGS) entry which is preliminary data.</text>
</comment>
<evidence type="ECO:0000313" key="1">
    <source>
        <dbReference type="EMBL" id="SMP27273.1"/>
    </source>
</evidence>
<dbReference type="RefSeq" id="WP_102993576.1">
    <property type="nucleotide sequence ID" value="NZ_FXTU01000005.1"/>
</dbReference>
<dbReference type="Proteomes" id="UP001157946">
    <property type="component" value="Unassembled WGS sequence"/>
</dbReference>
<proteinExistence type="predicted"/>
<dbReference type="AlphaFoldDB" id="A0AA45WQY3"/>
<sequence>MRVPTEDQYKILDIFEKEREAIIQAIKQIFTFPYVEETQLVMLETVTDKYGIGFDAYPHTAPFDRAPLFEEDRGTDIIRVEGVAGGSFYFGDDFDVDALLEEDLLDAYLLVGEKLLVKWLGKRIKEVEGYDAFPYPICMCFQGDEPYYYDLSTGTRERI</sequence>
<dbReference type="EMBL" id="FXTU01000005">
    <property type="protein sequence ID" value="SMP27273.1"/>
    <property type="molecule type" value="Genomic_DNA"/>
</dbReference>
<protein>
    <submittedName>
        <fullName evidence="1">Uncharacterized protein</fullName>
    </submittedName>
</protein>
<reference evidence="1" key="1">
    <citation type="submission" date="2017-05" db="EMBL/GenBank/DDBJ databases">
        <authorList>
            <person name="Varghese N."/>
            <person name="Submissions S."/>
        </authorList>
    </citation>
    <scope>NUCLEOTIDE SEQUENCE</scope>
    <source>
        <strain evidence="1">DSM 45262</strain>
    </source>
</reference>
<gene>
    <name evidence="1" type="ORF">SAMN06265361_105248</name>
</gene>
<keyword evidence="2" id="KW-1185">Reference proteome</keyword>
<name>A0AA45WQY3_9BACL</name>
<accession>A0AA45WQY3</accession>
<evidence type="ECO:0000313" key="2">
    <source>
        <dbReference type="Proteomes" id="UP001157946"/>
    </source>
</evidence>